<keyword evidence="2" id="KW-1185">Reference proteome</keyword>
<dbReference type="Proteomes" id="UP000887569">
    <property type="component" value="Unplaced"/>
</dbReference>
<feature type="transmembrane region" description="Helical" evidence="1">
    <location>
        <begin position="45"/>
        <end position="69"/>
    </location>
</feature>
<sequence>STHFQLALKARPKMEPELKKMNGWKLIKLHGFLHLHRLGEFRSGLLIRSFAGSKAVFFPFCVSFAPLYMRYFKHEIISSKINIAIFYLPITLTYDFFSANV</sequence>
<accession>A0A915BXI6</accession>
<evidence type="ECO:0000313" key="3">
    <source>
        <dbReference type="WBParaSite" id="PgR067_g050_t01"/>
    </source>
</evidence>
<keyword evidence="1" id="KW-0812">Transmembrane</keyword>
<name>A0A915BXI6_PARUN</name>
<keyword evidence="1" id="KW-1133">Transmembrane helix</keyword>
<keyword evidence="1" id="KW-0472">Membrane</keyword>
<protein>
    <submittedName>
        <fullName evidence="3">Uncharacterized protein</fullName>
    </submittedName>
</protein>
<proteinExistence type="predicted"/>
<dbReference type="WBParaSite" id="PgR067_g050_t01">
    <property type="protein sequence ID" value="PgR067_g050_t01"/>
    <property type="gene ID" value="PgR067_g050"/>
</dbReference>
<feature type="transmembrane region" description="Helical" evidence="1">
    <location>
        <begin position="81"/>
        <end position="99"/>
    </location>
</feature>
<dbReference type="AlphaFoldDB" id="A0A915BXI6"/>
<organism evidence="2 3">
    <name type="scientific">Parascaris univalens</name>
    <name type="common">Nematode worm</name>
    <dbReference type="NCBI Taxonomy" id="6257"/>
    <lineage>
        <taxon>Eukaryota</taxon>
        <taxon>Metazoa</taxon>
        <taxon>Ecdysozoa</taxon>
        <taxon>Nematoda</taxon>
        <taxon>Chromadorea</taxon>
        <taxon>Rhabditida</taxon>
        <taxon>Spirurina</taxon>
        <taxon>Ascaridomorpha</taxon>
        <taxon>Ascaridoidea</taxon>
        <taxon>Ascarididae</taxon>
        <taxon>Parascaris</taxon>
    </lineage>
</organism>
<evidence type="ECO:0000256" key="1">
    <source>
        <dbReference type="SAM" id="Phobius"/>
    </source>
</evidence>
<reference evidence="3" key="1">
    <citation type="submission" date="2022-11" db="UniProtKB">
        <authorList>
            <consortium name="WormBaseParasite"/>
        </authorList>
    </citation>
    <scope>IDENTIFICATION</scope>
</reference>
<evidence type="ECO:0000313" key="2">
    <source>
        <dbReference type="Proteomes" id="UP000887569"/>
    </source>
</evidence>